<comment type="caution">
    <text evidence="4">The sequence shown here is derived from an EMBL/GenBank/DDBJ whole genome shotgun (WGS) entry which is preliminary data.</text>
</comment>
<feature type="domain" description="EAL" evidence="2">
    <location>
        <begin position="497"/>
        <end position="749"/>
    </location>
</feature>
<dbReference type="InterPro" id="IPR035965">
    <property type="entry name" value="PAS-like_dom_sf"/>
</dbReference>
<dbReference type="InterPro" id="IPR029787">
    <property type="entry name" value="Nucleotide_cyclase"/>
</dbReference>
<dbReference type="Gene3D" id="3.20.20.450">
    <property type="entry name" value="EAL domain"/>
    <property type="match status" value="1"/>
</dbReference>
<dbReference type="RefSeq" id="WP_305892048.1">
    <property type="nucleotide sequence ID" value="NZ_JAUZVZ010000001.1"/>
</dbReference>
<dbReference type="InterPro" id="IPR043128">
    <property type="entry name" value="Rev_trsase/Diguanyl_cyclase"/>
</dbReference>
<dbReference type="Proteomes" id="UP001231616">
    <property type="component" value="Unassembled WGS sequence"/>
</dbReference>
<dbReference type="PANTHER" id="PTHR33121:SF70">
    <property type="entry name" value="SIGNALING PROTEIN YKOW"/>
    <property type="match status" value="1"/>
</dbReference>
<evidence type="ECO:0000259" key="2">
    <source>
        <dbReference type="PROSITE" id="PS50883"/>
    </source>
</evidence>
<keyword evidence="1" id="KW-0472">Membrane</keyword>
<keyword evidence="1" id="KW-1133">Transmembrane helix</keyword>
<dbReference type="PROSITE" id="PS50887">
    <property type="entry name" value="GGDEF"/>
    <property type="match status" value="1"/>
</dbReference>
<reference evidence="4 5" key="1">
    <citation type="submission" date="2023-08" db="EMBL/GenBank/DDBJ databases">
        <authorList>
            <person name="Joshi A."/>
            <person name="Thite S."/>
        </authorList>
    </citation>
    <scope>NUCLEOTIDE SEQUENCE [LARGE SCALE GENOMIC DNA]</scope>
    <source>
        <strain evidence="4 5">AC40</strain>
    </source>
</reference>
<dbReference type="SUPFAM" id="SSF141868">
    <property type="entry name" value="EAL domain-like"/>
    <property type="match status" value="1"/>
</dbReference>
<dbReference type="InterPro" id="IPR000160">
    <property type="entry name" value="GGDEF_dom"/>
</dbReference>
<protein>
    <submittedName>
        <fullName evidence="4">Bifunctional diguanylate cyclase/phosphodiesterase</fullName>
    </submittedName>
</protein>
<evidence type="ECO:0000259" key="3">
    <source>
        <dbReference type="PROSITE" id="PS50887"/>
    </source>
</evidence>
<organism evidence="4 5">
    <name type="scientific">Alkalimonas collagenimarina</name>
    <dbReference type="NCBI Taxonomy" id="400390"/>
    <lineage>
        <taxon>Bacteria</taxon>
        <taxon>Pseudomonadati</taxon>
        <taxon>Pseudomonadota</taxon>
        <taxon>Gammaproteobacteria</taxon>
        <taxon>Alkalimonas</taxon>
    </lineage>
</organism>
<dbReference type="EMBL" id="JAUZVZ010000001">
    <property type="protein sequence ID" value="MDP4534781.1"/>
    <property type="molecule type" value="Genomic_DNA"/>
</dbReference>
<dbReference type="Pfam" id="PF00563">
    <property type="entry name" value="EAL"/>
    <property type="match status" value="1"/>
</dbReference>
<evidence type="ECO:0000313" key="5">
    <source>
        <dbReference type="Proteomes" id="UP001231616"/>
    </source>
</evidence>
<dbReference type="CDD" id="cd01948">
    <property type="entry name" value="EAL"/>
    <property type="match status" value="1"/>
</dbReference>
<feature type="transmembrane region" description="Helical" evidence="1">
    <location>
        <begin position="168"/>
        <end position="190"/>
    </location>
</feature>
<feature type="domain" description="GGDEF" evidence="3">
    <location>
        <begin position="356"/>
        <end position="488"/>
    </location>
</feature>
<keyword evidence="1" id="KW-0812">Transmembrane</keyword>
<dbReference type="InterPro" id="IPR050706">
    <property type="entry name" value="Cyclic-di-GMP_PDE-like"/>
</dbReference>
<dbReference type="SUPFAM" id="SSF55073">
    <property type="entry name" value="Nucleotide cyclase"/>
    <property type="match status" value="1"/>
</dbReference>
<dbReference type="Pfam" id="PF00990">
    <property type="entry name" value="GGDEF"/>
    <property type="match status" value="1"/>
</dbReference>
<proteinExistence type="predicted"/>
<dbReference type="PROSITE" id="PS50883">
    <property type="entry name" value="EAL"/>
    <property type="match status" value="1"/>
</dbReference>
<feature type="transmembrane region" description="Helical" evidence="1">
    <location>
        <begin position="55"/>
        <end position="75"/>
    </location>
</feature>
<dbReference type="SUPFAM" id="SSF55785">
    <property type="entry name" value="PYP-like sensor domain (PAS domain)"/>
    <property type="match status" value="1"/>
</dbReference>
<evidence type="ECO:0000256" key="1">
    <source>
        <dbReference type="SAM" id="Phobius"/>
    </source>
</evidence>
<feature type="transmembrane region" description="Helical" evidence="1">
    <location>
        <begin position="134"/>
        <end position="156"/>
    </location>
</feature>
<dbReference type="SMART" id="SM00052">
    <property type="entry name" value="EAL"/>
    <property type="match status" value="1"/>
</dbReference>
<accession>A0ABT9GUP8</accession>
<dbReference type="PANTHER" id="PTHR33121">
    <property type="entry name" value="CYCLIC DI-GMP PHOSPHODIESTERASE PDEF"/>
    <property type="match status" value="1"/>
</dbReference>
<name>A0ABT9GUP8_9GAMM</name>
<dbReference type="SMART" id="SM00267">
    <property type="entry name" value="GGDEF"/>
    <property type="match status" value="1"/>
</dbReference>
<sequence length="769" mass="87374">MLERLRRFCLLTERDLNSDSMKTVRLSVLRIIILTGLLLAGGVVLHSALEAYAIGAHHIIAIILSFYLVLLLALVFSFRFQIISSILLITCVFGAGLCILLFVHDFELSKLGLLFVYAAPLISLMLFPLRVTVAIMLVNFIPFGFLLLWQTPISFLKLSIDLPDTHHYVHILLFLFFNLCIPLSIVRVFSTLKRNTHQLRSLNEQVMRSNKLYEEVFENSHLATLLTDQPGTILKANSKALRLLRLSLDHDVNLSTILTPKHNSEKKDDFWLGQNIECLTTNKSIIVINHIATTEQGHFIFQLEDISALRDLNHRLLTNEQQQKVWRCYDTLTHLPNLNFFSRLIRKHLQQQPERMPGMLIIVRICNIKQFNQSHGYSAGDGLISAFAKKVRAVLPAKVMIGRIRGVKFILWSPLPERESDVSAYSKSLYQQLPTALPVEGEDLSLAYEFGATVTPASSDCIEKYIEQCESALEFADYYTNPIALFNPKAFAEREAELQLVEELKAALSMRELCLWLQPKVNAAGKVYSFEALLRWERKPGQFVPAYRVVQLAEQYGFIVTLSEFVLNDAVRLLTEWRQKGLPFVLSINLAGPDIIDALFFAELVSLATHKPWLVDVLELELTETSIITQSQLMYEKLGVLRKLGFNLAIDDFGTGQASLSLLAKLPATTLKLDRSFLTDIPTDTLQVKVLQTTIQLAKSLNLELVVEGVETDLQRRFLMRLGCEKMQGYLFAKPNTQAYWHRQKLFNINKSSEQVQELTQAPVKPMLA</sequence>
<feature type="transmembrane region" description="Helical" evidence="1">
    <location>
        <begin position="28"/>
        <end position="49"/>
    </location>
</feature>
<dbReference type="InterPro" id="IPR001633">
    <property type="entry name" value="EAL_dom"/>
</dbReference>
<dbReference type="InterPro" id="IPR000014">
    <property type="entry name" value="PAS"/>
</dbReference>
<gene>
    <name evidence="4" type="ORF">Q3O60_01060</name>
</gene>
<dbReference type="InterPro" id="IPR035919">
    <property type="entry name" value="EAL_sf"/>
</dbReference>
<evidence type="ECO:0000313" key="4">
    <source>
        <dbReference type="EMBL" id="MDP4534781.1"/>
    </source>
</evidence>
<dbReference type="Gene3D" id="3.30.70.270">
    <property type="match status" value="1"/>
</dbReference>
<keyword evidence="5" id="KW-1185">Reference proteome</keyword>
<feature type="transmembrane region" description="Helical" evidence="1">
    <location>
        <begin position="82"/>
        <end position="102"/>
    </location>
</feature>
<dbReference type="Pfam" id="PF13188">
    <property type="entry name" value="PAS_8"/>
    <property type="match status" value="1"/>
</dbReference>